<feature type="transmembrane region" description="Helical" evidence="1">
    <location>
        <begin position="111"/>
        <end position="129"/>
    </location>
</feature>
<name>A0A0L8HBI0_OCTBM</name>
<organism evidence="2">
    <name type="scientific">Octopus bimaculoides</name>
    <name type="common">California two-spotted octopus</name>
    <dbReference type="NCBI Taxonomy" id="37653"/>
    <lineage>
        <taxon>Eukaryota</taxon>
        <taxon>Metazoa</taxon>
        <taxon>Spiralia</taxon>
        <taxon>Lophotrochozoa</taxon>
        <taxon>Mollusca</taxon>
        <taxon>Cephalopoda</taxon>
        <taxon>Coleoidea</taxon>
        <taxon>Octopodiformes</taxon>
        <taxon>Octopoda</taxon>
        <taxon>Incirrata</taxon>
        <taxon>Octopodidae</taxon>
        <taxon>Octopus</taxon>
    </lineage>
</organism>
<accession>A0A0L8HBI0</accession>
<gene>
    <name evidence="2" type="ORF">OCBIM_22018595mg</name>
</gene>
<dbReference type="AlphaFoldDB" id="A0A0L8HBI0"/>
<protein>
    <submittedName>
        <fullName evidence="2">Uncharacterized protein</fullName>
    </submittedName>
</protein>
<proteinExistence type="predicted"/>
<feature type="transmembrane region" description="Helical" evidence="1">
    <location>
        <begin position="20"/>
        <end position="42"/>
    </location>
</feature>
<sequence length="134" mass="15060">MRSNGELAANCLVSYSKGDLGVISVSLEQYQLFYIISFLLAINSNKNKTILECYVLSTGVLSREVFIFHHNRFATNFFFRIASFHLAVIIIILTRSVMAKHFSPAGQDFNFFYNPAFGVSVTCVHAFLVSSKCL</sequence>
<dbReference type="EMBL" id="KQ418644">
    <property type="protein sequence ID" value="KOF86439.1"/>
    <property type="molecule type" value="Genomic_DNA"/>
</dbReference>
<feature type="transmembrane region" description="Helical" evidence="1">
    <location>
        <begin position="77"/>
        <end position="99"/>
    </location>
</feature>
<keyword evidence="1" id="KW-1133">Transmembrane helix</keyword>
<evidence type="ECO:0000313" key="2">
    <source>
        <dbReference type="EMBL" id="KOF86439.1"/>
    </source>
</evidence>
<keyword evidence="1" id="KW-0812">Transmembrane</keyword>
<evidence type="ECO:0000256" key="1">
    <source>
        <dbReference type="SAM" id="Phobius"/>
    </source>
</evidence>
<reference evidence="2" key="1">
    <citation type="submission" date="2015-07" db="EMBL/GenBank/DDBJ databases">
        <title>MeaNS - Measles Nucleotide Surveillance Program.</title>
        <authorList>
            <person name="Tran T."/>
            <person name="Druce J."/>
        </authorList>
    </citation>
    <scope>NUCLEOTIDE SEQUENCE</scope>
    <source>
        <strain evidence="2">UCB-OBI-ISO-001</strain>
        <tissue evidence="2">Gonad</tissue>
    </source>
</reference>
<keyword evidence="1" id="KW-0472">Membrane</keyword>